<evidence type="ECO:0000256" key="1">
    <source>
        <dbReference type="SAM" id="Coils"/>
    </source>
</evidence>
<dbReference type="OrthoDB" id="260150at2"/>
<keyword evidence="4" id="KW-1185">Reference proteome</keyword>
<keyword evidence="1" id="KW-0175">Coiled coil</keyword>
<dbReference type="KEGG" id="psl:Psta_0947"/>
<accession>D2R7D6</accession>
<protein>
    <submittedName>
        <fullName evidence="3">Uncharacterized protein</fullName>
    </submittedName>
</protein>
<feature type="coiled-coil region" evidence="1">
    <location>
        <begin position="172"/>
        <end position="228"/>
    </location>
</feature>
<reference evidence="3 4" key="1">
    <citation type="journal article" date="2009" name="Stand. Genomic Sci.">
        <title>Complete genome sequence of Pirellula staleyi type strain (ATCC 27377).</title>
        <authorList>
            <person name="Clum A."/>
            <person name="Tindall B.J."/>
            <person name="Sikorski J."/>
            <person name="Ivanova N."/>
            <person name="Mavrommatis K."/>
            <person name="Lucas S."/>
            <person name="Glavina del Rio T."/>
            <person name="Nolan M."/>
            <person name="Chen F."/>
            <person name="Tice H."/>
            <person name="Pitluck S."/>
            <person name="Cheng J.F."/>
            <person name="Chertkov O."/>
            <person name="Brettin T."/>
            <person name="Han C."/>
            <person name="Detter J.C."/>
            <person name="Kuske C."/>
            <person name="Bruce D."/>
            <person name="Goodwin L."/>
            <person name="Ovchinikova G."/>
            <person name="Pati A."/>
            <person name="Mikhailova N."/>
            <person name="Chen A."/>
            <person name="Palaniappan K."/>
            <person name="Land M."/>
            <person name="Hauser L."/>
            <person name="Chang Y.J."/>
            <person name="Jeffries C.D."/>
            <person name="Chain P."/>
            <person name="Rohde M."/>
            <person name="Goker M."/>
            <person name="Bristow J."/>
            <person name="Eisen J.A."/>
            <person name="Markowitz V."/>
            <person name="Hugenholtz P."/>
            <person name="Kyrpides N.C."/>
            <person name="Klenk H.P."/>
            <person name="Lapidus A."/>
        </authorList>
    </citation>
    <scope>NUCLEOTIDE SEQUENCE [LARGE SCALE GENOMIC DNA]</scope>
    <source>
        <strain evidence="4">ATCC 27377 / DSM 6068 / ICPB 4128</strain>
    </source>
</reference>
<feature type="compositionally biased region" description="Acidic residues" evidence="2">
    <location>
        <begin position="1"/>
        <end position="16"/>
    </location>
</feature>
<name>D2R7D6_PIRSD</name>
<evidence type="ECO:0000313" key="4">
    <source>
        <dbReference type="Proteomes" id="UP000001887"/>
    </source>
</evidence>
<dbReference type="HOGENOM" id="CLU_601105_0_0_0"/>
<evidence type="ECO:0000256" key="2">
    <source>
        <dbReference type="SAM" id="MobiDB-lite"/>
    </source>
</evidence>
<evidence type="ECO:0000313" key="3">
    <source>
        <dbReference type="EMBL" id="ADB15632.1"/>
    </source>
</evidence>
<feature type="region of interest" description="Disordered" evidence="2">
    <location>
        <begin position="1"/>
        <end position="42"/>
    </location>
</feature>
<feature type="coiled-coil region" evidence="1">
    <location>
        <begin position="95"/>
        <end position="141"/>
    </location>
</feature>
<feature type="coiled-coil region" evidence="1">
    <location>
        <begin position="356"/>
        <end position="450"/>
    </location>
</feature>
<dbReference type="Proteomes" id="UP000001887">
    <property type="component" value="Chromosome"/>
</dbReference>
<dbReference type="eggNOG" id="COG1196">
    <property type="taxonomic scope" value="Bacteria"/>
</dbReference>
<dbReference type="EMBL" id="CP001848">
    <property type="protein sequence ID" value="ADB15632.1"/>
    <property type="molecule type" value="Genomic_DNA"/>
</dbReference>
<sequence>MTNDNLENDSFDDGADENQPILRIDGSHRRGKRGAPKSVEVPPADAVLIVSPEELPTEEVSQEVLSYIAGRDPAAVQSQLDEQAIQLASHMAARLKELDRREATLNARIAQLETEVRLSRLADRERVMATAEREKEIEQREQILHDLEHDFARRDSALREQEGTHQASGIDASALAQREDQLRARRQDLDRAASNFHHAQLLWDREKATQEQAAADKLAAERAALELEYAARHKRLDEVELQLLAQTQQVASELRSLSDERATWNVERERQLRAIEKRSAVAEEQLARKTKAIATRETMLDEQQRSLLTLQDQLHTMHRETLEMRLIAEQLWAQTSGRLSTPEVMQSIAALRLKLAEHYQIDLAQVAKEREELSRLATRLAEQARALDSRHQELKTWRSREQQAVEHDARQLLAQQIELEEQSSRLAAERATWQEERRRLLAEIRELRKAELTSV</sequence>
<proteinExistence type="predicted"/>
<dbReference type="STRING" id="530564.Psta_0947"/>
<feature type="coiled-coil region" evidence="1">
    <location>
        <begin position="265"/>
        <end position="320"/>
    </location>
</feature>
<gene>
    <name evidence="3" type="ordered locus">Psta_0947</name>
</gene>
<dbReference type="AlphaFoldDB" id="D2R7D6"/>
<organism evidence="3 4">
    <name type="scientific">Pirellula staleyi (strain ATCC 27377 / DSM 6068 / ICPB 4128)</name>
    <name type="common">Pirella staleyi</name>
    <dbReference type="NCBI Taxonomy" id="530564"/>
    <lineage>
        <taxon>Bacteria</taxon>
        <taxon>Pseudomonadati</taxon>
        <taxon>Planctomycetota</taxon>
        <taxon>Planctomycetia</taxon>
        <taxon>Pirellulales</taxon>
        <taxon>Pirellulaceae</taxon>
        <taxon>Pirellula</taxon>
    </lineage>
</organism>